<dbReference type="InterPro" id="IPR036412">
    <property type="entry name" value="HAD-like_sf"/>
</dbReference>
<dbReference type="GO" id="GO:0016791">
    <property type="term" value="F:phosphatase activity"/>
    <property type="evidence" value="ECO:0007669"/>
    <property type="project" value="UniProtKB-ARBA"/>
</dbReference>
<organism evidence="3 4">
    <name type="scientific">Phialocephala subalpina</name>
    <dbReference type="NCBI Taxonomy" id="576137"/>
    <lineage>
        <taxon>Eukaryota</taxon>
        <taxon>Fungi</taxon>
        <taxon>Dikarya</taxon>
        <taxon>Ascomycota</taxon>
        <taxon>Pezizomycotina</taxon>
        <taxon>Leotiomycetes</taxon>
        <taxon>Helotiales</taxon>
        <taxon>Mollisiaceae</taxon>
        <taxon>Phialocephala</taxon>
        <taxon>Phialocephala fortinii species complex</taxon>
    </lineage>
</organism>
<dbReference type="OrthoDB" id="40579at2759"/>
<dbReference type="PANTHER" id="PTHR43316:SF3">
    <property type="entry name" value="HALOACID DEHALOGENASE, TYPE II (AFU_ORTHOLOGUE AFUA_2G07750)-RELATED"/>
    <property type="match status" value="1"/>
</dbReference>
<dbReference type="EMBL" id="FJOG01000014">
    <property type="protein sequence ID" value="CZR59778.1"/>
    <property type="molecule type" value="Genomic_DNA"/>
</dbReference>
<comment type="similarity">
    <text evidence="1">Belongs to the HAD-like hydrolase superfamily. S-2-haloalkanoic acid dehalogenase family.</text>
</comment>
<gene>
    <name evidence="3" type="ORF">PAC_09672</name>
</gene>
<dbReference type="Gene3D" id="1.10.150.240">
    <property type="entry name" value="Putative phosphatase, domain 2"/>
    <property type="match status" value="1"/>
</dbReference>
<name>A0A1L7X433_9HELO</name>
<keyword evidence="4" id="KW-1185">Reference proteome</keyword>
<protein>
    <submittedName>
        <fullName evidence="3">Related to haloacid dehalogenase, type II</fullName>
    </submittedName>
</protein>
<dbReference type="AlphaFoldDB" id="A0A1L7X433"/>
<evidence type="ECO:0000313" key="4">
    <source>
        <dbReference type="Proteomes" id="UP000184330"/>
    </source>
</evidence>
<sequence length="282" mass="32145">MSEKYDIVKDPPQALTFDVFGTVVDWRSTVVSTLIRSAAAKTSSSSRSAELSLEVRQRLSELNDDDWAQFAQEWRNSYKKYVSSFNPGRDEFKDIDTHHHECLISLISKWNLEDLYTKDEIQELSLVWHFLDPWKDSSAGLQKLGTKFLTSTLSNGNQSLLKDLDKHGSLGFRKLQSSADFKAYKPHPSVYKGAATAMGLEPGQVAMVAAHLSDLKAARGCGFKTVYVEREREEDWKTGSEQYEDAKDWVDMWVTKEEDGFLEVARRFGVIERRREAGEVET</sequence>
<dbReference type="InterPro" id="IPR023198">
    <property type="entry name" value="PGP-like_dom2"/>
</dbReference>
<evidence type="ECO:0000256" key="1">
    <source>
        <dbReference type="ARBA" id="ARBA00008106"/>
    </source>
</evidence>
<reference evidence="3 4" key="1">
    <citation type="submission" date="2016-03" db="EMBL/GenBank/DDBJ databases">
        <authorList>
            <person name="Ploux O."/>
        </authorList>
    </citation>
    <scope>NUCLEOTIDE SEQUENCE [LARGE SCALE GENOMIC DNA]</scope>
    <source>
        <strain evidence="3 4">UAMH 11012</strain>
    </source>
</reference>
<dbReference type="Gene3D" id="3.40.50.1000">
    <property type="entry name" value="HAD superfamily/HAD-like"/>
    <property type="match status" value="1"/>
</dbReference>
<dbReference type="SUPFAM" id="SSF56784">
    <property type="entry name" value="HAD-like"/>
    <property type="match status" value="1"/>
</dbReference>
<dbReference type="PRINTS" id="PR00413">
    <property type="entry name" value="HADHALOGNASE"/>
</dbReference>
<keyword evidence="2" id="KW-0378">Hydrolase</keyword>
<dbReference type="InterPro" id="IPR006328">
    <property type="entry name" value="2-HAD"/>
</dbReference>
<dbReference type="NCBIfam" id="TIGR01428">
    <property type="entry name" value="HAD_type_II"/>
    <property type="match status" value="1"/>
</dbReference>
<dbReference type="InterPro" id="IPR051540">
    <property type="entry name" value="S-2-haloacid_dehalogenase"/>
</dbReference>
<evidence type="ECO:0000313" key="3">
    <source>
        <dbReference type="EMBL" id="CZR59778.1"/>
    </source>
</evidence>
<accession>A0A1L7X433</accession>
<dbReference type="PANTHER" id="PTHR43316">
    <property type="entry name" value="HYDROLASE, HALOACID DELAHOGENASE-RELATED"/>
    <property type="match status" value="1"/>
</dbReference>
<dbReference type="InterPro" id="IPR023214">
    <property type="entry name" value="HAD_sf"/>
</dbReference>
<dbReference type="STRING" id="576137.A0A1L7X433"/>
<dbReference type="Pfam" id="PF00702">
    <property type="entry name" value="Hydrolase"/>
    <property type="match status" value="1"/>
</dbReference>
<dbReference type="NCBIfam" id="TIGR01493">
    <property type="entry name" value="HAD-SF-IA-v2"/>
    <property type="match status" value="1"/>
</dbReference>
<evidence type="ECO:0000256" key="2">
    <source>
        <dbReference type="ARBA" id="ARBA00022801"/>
    </source>
</evidence>
<dbReference type="Proteomes" id="UP000184330">
    <property type="component" value="Unassembled WGS sequence"/>
</dbReference>
<proteinExistence type="inferred from homology"/>
<dbReference type="InterPro" id="IPR006439">
    <property type="entry name" value="HAD-SF_hydro_IA"/>
</dbReference>
<dbReference type="GO" id="GO:0019120">
    <property type="term" value="F:hydrolase activity, acting on acid halide bonds, in C-halide compounds"/>
    <property type="evidence" value="ECO:0007669"/>
    <property type="project" value="InterPro"/>
</dbReference>